<evidence type="ECO:0000256" key="1">
    <source>
        <dbReference type="SAM" id="MobiDB-lite"/>
    </source>
</evidence>
<feature type="compositionally biased region" description="Gly residues" evidence="1">
    <location>
        <begin position="45"/>
        <end position="70"/>
    </location>
</feature>
<accession>C1MVL1</accession>
<keyword evidence="3" id="KW-1185">Reference proteome</keyword>
<sequence>MVKVENVLVLFNERVGAMESVARATQQRIDALSAHASEPVAWGGSPVGGGGGGGGSLGGFGGGGSGGGVGMPSLPGAGRRQSAGASSLGGSAGGRTASGPGYASPSFGRR</sequence>
<feature type="compositionally biased region" description="Low complexity" evidence="1">
    <location>
        <begin position="71"/>
        <end position="101"/>
    </location>
</feature>
<gene>
    <name evidence="2" type="ORF">MICPUCDRAFT_59417</name>
</gene>
<evidence type="ECO:0000313" key="3">
    <source>
        <dbReference type="Proteomes" id="UP000001876"/>
    </source>
</evidence>
<dbReference type="KEGG" id="mpp:MICPUCDRAFT_59417"/>
<feature type="region of interest" description="Disordered" evidence="1">
    <location>
        <begin position="42"/>
        <end position="110"/>
    </location>
</feature>
<evidence type="ECO:0000313" key="2">
    <source>
        <dbReference type="EMBL" id="EEH55723.1"/>
    </source>
</evidence>
<dbReference type="Proteomes" id="UP000001876">
    <property type="component" value="Unassembled WGS sequence"/>
</dbReference>
<dbReference type="AlphaFoldDB" id="C1MVL1"/>
<dbReference type="RefSeq" id="XP_003059771.1">
    <property type="nucleotide sequence ID" value="XM_003059725.1"/>
</dbReference>
<name>C1MVL1_MICPC</name>
<organism evidence="3">
    <name type="scientific">Micromonas pusilla (strain CCMP1545)</name>
    <name type="common">Picoplanktonic green alga</name>
    <dbReference type="NCBI Taxonomy" id="564608"/>
    <lineage>
        <taxon>Eukaryota</taxon>
        <taxon>Viridiplantae</taxon>
        <taxon>Chlorophyta</taxon>
        <taxon>Mamiellophyceae</taxon>
        <taxon>Mamiellales</taxon>
        <taxon>Mamiellaceae</taxon>
        <taxon>Micromonas</taxon>
    </lineage>
</organism>
<reference evidence="2 3" key="1">
    <citation type="journal article" date="2009" name="Science">
        <title>Green evolution and dynamic adaptations revealed by genomes of the marine picoeukaryotes Micromonas.</title>
        <authorList>
            <person name="Worden A.Z."/>
            <person name="Lee J.H."/>
            <person name="Mock T."/>
            <person name="Rouze P."/>
            <person name="Simmons M.P."/>
            <person name="Aerts A.L."/>
            <person name="Allen A.E."/>
            <person name="Cuvelier M.L."/>
            <person name="Derelle E."/>
            <person name="Everett M.V."/>
            <person name="Foulon E."/>
            <person name="Grimwood J."/>
            <person name="Gundlach H."/>
            <person name="Henrissat B."/>
            <person name="Napoli C."/>
            <person name="McDonald S.M."/>
            <person name="Parker M.S."/>
            <person name="Rombauts S."/>
            <person name="Salamov A."/>
            <person name="Von Dassow P."/>
            <person name="Badger J.H."/>
            <person name="Coutinho P.M."/>
            <person name="Demir E."/>
            <person name="Dubchak I."/>
            <person name="Gentemann C."/>
            <person name="Eikrem W."/>
            <person name="Gready J.E."/>
            <person name="John U."/>
            <person name="Lanier W."/>
            <person name="Lindquist E.A."/>
            <person name="Lucas S."/>
            <person name="Mayer K.F."/>
            <person name="Moreau H."/>
            <person name="Not F."/>
            <person name="Otillar R."/>
            <person name="Panaud O."/>
            <person name="Pangilinan J."/>
            <person name="Paulsen I."/>
            <person name="Piegu B."/>
            <person name="Poliakov A."/>
            <person name="Robbens S."/>
            <person name="Schmutz J."/>
            <person name="Toulza E."/>
            <person name="Wyss T."/>
            <person name="Zelensky A."/>
            <person name="Zhou K."/>
            <person name="Armbrust E.V."/>
            <person name="Bhattacharya D."/>
            <person name="Goodenough U.W."/>
            <person name="Van de Peer Y."/>
            <person name="Grigoriev I.V."/>
        </authorList>
    </citation>
    <scope>NUCLEOTIDE SEQUENCE [LARGE SCALE GENOMIC DNA]</scope>
    <source>
        <strain evidence="2 3">CCMP1545</strain>
    </source>
</reference>
<dbReference type="EMBL" id="GG663741">
    <property type="protein sequence ID" value="EEH55723.1"/>
    <property type="molecule type" value="Genomic_DNA"/>
</dbReference>
<protein>
    <submittedName>
        <fullName evidence="2">Predicted protein</fullName>
    </submittedName>
</protein>
<dbReference type="GeneID" id="9685210"/>
<proteinExistence type="predicted"/>